<name>A0ABN3C014_9MICC</name>
<evidence type="ECO:0008006" key="5">
    <source>
        <dbReference type="Google" id="ProtNLM"/>
    </source>
</evidence>
<keyword evidence="4" id="KW-1185">Reference proteome</keyword>
<sequence>MASLKYFLIRTVLFVVPFAVCMALGVGPIFSAVFAVLIAFGINYLFLYKQRDAAAAEVRDVFGGRKQARTKREVEDAAAEDAADEALRAQDPGPQTRGHDGPSSDTSERRRPRTDDGDDEQGPR</sequence>
<dbReference type="Pfam" id="PF14012">
    <property type="entry name" value="DUF4229"/>
    <property type="match status" value="1"/>
</dbReference>
<dbReference type="RefSeq" id="WP_344300413.1">
    <property type="nucleotide sequence ID" value="NZ_BAAAQW010000008.1"/>
</dbReference>
<feature type="transmembrane region" description="Helical" evidence="2">
    <location>
        <begin position="32"/>
        <end position="48"/>
    </location>
</feature>
<evidence type="ECO:0000313" key="3">
    <source>
        <dbReference type="EMBL" id="GAA2201951.1"/>
    </source>
</evidence>
<gene>
    <name evidence="3" type="ORF">GCM10009849_28410</name>
</gene>
<keyword evidence="2" id="KW-0472">Membrane</keyword>
<reference evidence="3 4" key="1">
    <citation type="journal article" date="2019" name="Int. J. Syst. Evol. Microbiol.">
        <title>The Global Catalogue of Microorganisms (GCM) 10K type strain sequencing project: providing services to taxonomists for standard genome sequencing and annotation.</title>
        <authorList>
            <consortium name="The Broad Institute Genomics Platform"/>
            <consortium name="The Broad Institute Genome Sequencing Center for Infectious Disease"/>
            <person name="Wu L."/>
            <person name="Ma J."/>
        </authorList>
    </citation>
    <scope>NUCLEOTIDE SEQUENCE [LARGE SCALE GENOMIC DNA]</scope>
    <source>
        <strain evidence="3 4">JCM 16034</strain>
    </source>
</reference>
<proteinExistence type="predicted"/>
<organism evidence="3 4">
    <name type="scientific">Sinomonas flava</name>
    <dbReference type="NCBI Taxonomy" id="496857"/>
    <lineage>
        <taxon>Bacteria</taxon>
        <taxon>Bacillati</taxon>
        <taxon>Actinomycetota</taxon>
        <taxon>Actinomycetes</taxon>
        <taxon>Micrococcales</taxon>
        <taxon>Micrococcaceae</taxon>
        <taxon>Sinomonas</taxon>
    </lineage>
</organism>
<evidence type="ECO:0000256" key="1">
    <source>
        <dbReference type="SAM" id="MobiDB-lite"/>
    </source>
</evidence>
<evidence type="ECO:0000256" key="2">
    <source>
        <dbReference type="SAM" id="Phobius"/>
    </source>
</evidence>
<feature type="transmembrane region" description="Helical" evidence="2">
    <location>
        <begin position="7"/>
        <end position="26"/>
    </location>
</feature>
<evidence type="ECO:0000313" key="4">
    <source>
        <dbReference type="Proteomes" id="UP001500432"/>
    </source>
</evidence>
<feature type="compositionally biased region" description="Basic and acidic residues" evidence="1">
    <location>
        <begin position="97"/>
        <end position="124"/>
    </location>
</feature>
<keyword evidence="2" id="KW-0812">Transmembrane</keyword>
<feature type="region of interest" description="Disordered" evidence="1">
    <location>
        <begin position="65"/>
        <end position="124"/>
    </location>
</feature>
<dbReference type="InterPro" id="IPR025323">
    <property type="entry name" value="DUF4229"/>
</dbReference>
<protein>
    <recommendedName>
        <fullName evidence="5">DUF4229 domain-containing protein</fullName>
    </recommendedName>
</protein>
<comment type="caution">
    <text evidence="3">The sequence shown here is derived from an EMBL/GenBank/DDBJ whole genome shotgun (WGS) entry which is preliminary data.</text>
</comment>
<dbReference type="EMBL" id="BAAAQW010000008">
    <property type="protein sequence ID" value="GAA2201951.1"/>
    <property type="molecule type" value="Genomic_DNA"/>
</dbReference>
<dbReference type="Proteomes" id="UP001500432">
    <property type="component" value="Unassembled WGS sequence"/>
</dbReference>
<accession>A0ABN3C014</accession>
<keyword evidence="2" id="KW-1133">Transmembrane helix</keyword>